<gene>
    <name evidence="7" type="ORF">WG66_17462</name>
</gene>
<keyword evidence="2" id="KW-0547">Nucleotide-binding</keyword>
<feature type="compositionally biased region" description="Polar residues" evidence="5">
    <location>
        <begin position="325"/>
        <end position="334"/>
    </location>
</feature>
<evidence type="ECO:0000256" key="4">
    <source>
        <dbReference type="ARBA" id="ARBA00023128"/>
    </source>
</evidence>
<feature type="compositionally biased region" description="Acidic residues" evidence="5">
    <location>
        <begin position="552"/>
        <end position="563"/>
    </location>
</feature>
<dbReference type="SUPFAM" id="SSF52540">
    <property type="entry name" value="P-loop containing nucleoside triphosphate hydrolases"/>
    <property type="match status" value="1"/>
</dbReference>
<evidence type="ECO:0000259" key="6">
    <source>
        <dbReference type="SMART" id="SM00382"/>
    </source>
</evidence>
<proteinExistence type="predicted"/>
<comment type="subcellular location">
    <subcellularLocation>
        <location evidence="1">Mitochondrion</location>
    </subcellularLocation>
</comment>
<dbReference type="InterPro" id="IPR003959">
    <property type="entry name" value="ATPase_AAA_core"/>
</dbReference>
<evidence type="ECO:0000313" key="7">
    <source>
        <dbReference type="EMBL" id="KTB29968.1"/>
    </source>
</evidence>
<protein>
    <recommendedName>
        <fullName evidence="6">AAA+ ATPase domain-containing protein</fullName>
    </recommendedName>
</protein>
<dbReference type="Pfam" id="PF00004">
    <property type="entry name" value="AAA"/>
    <property type="match status" value="1"/>
</dbReference>
<evidence type="ECO:0000313" key="8">
    <source>
        <dbReference type="Proteomes" id="UP000054988"/>
    </source>
</evidence>
<accession>A0A0W0F0V5</accession>
<reference evidence="7 8" key="1">
    <citation type="submission" date="2015-12" db="EMBL/GenBank/DDBJ databases">
        <title>Draft genome sequence of Moniliophthora roreri, the causal agent of frosty pod rot of cacao.</title>
        <authorList>
            <person name="Aime M.C."/>
            <person name="Diaz-Valderrama J.R."/>
            <person name="Kijpornyongpan T."/>
            <person name="Phillips-Mora W."/>
        </authorList>
    </citation>
    <scope>NUCLEOTIDE SEQUENCE [LARGE SCALE GENOMIC DNA]</scope>
    <source>
        <strain evidence="7 8">MCA 2952</strain>
    </source>
</reference>
<keyword evidence="4" id="KW-0496">Mitochondrion</keyword>
<dbReference type="PANTHER" id="PTHR45644:SF56">
    <property type="entry name" value="AAA ATPASE, PUTATIVE (AFU_ORTHOLOGUE AFUA_2G12920)-RELATED"/>
    <property type="match status" value="1"/>
</dbReference>
<dbReference type="Proteomes" id="UP000054988">
    <property type="component" value="Unassembled WGS sequence"/>
</dbReference>
<dbReference type="eggNOG" id="KOG0737">
    <property type="taxonomic scope" value="Eukaryota"/>
</dbReference>
<dbReference type="EMBL" id="LATX01002402">
    <property type="protein sequence ID" value="KTB29968.1"/>
    <property type="molecule type" value="Genomic_DNA"/>
</dbReference>
<dbReference type="InterPro" id="IPR051701">
    <property type="entry name" value="Mito_OM_Translocase_MSP1"/>
</dbReference>
<evidence type="ECO:0000256" key="1">
    <source>
        <dbReference type="ARBA" id="ARBA00004173"/>
    </source>
</evidence>
<dbReference type="InterPro" id="IPR003593">
    <property type="entry name" value="AAA+_ATPase"/>
</dbReference>
<sequence>MQNATQTTAPIPQSFIDSCVWSHSQLSSTESPWHPWVFEDDMLSAVQNAVSCAFNHVKPVHEDKTRSEKAVTVCAPYFGGHEIVDAVVKIIAQRENAGVLVLDSLDLASGRFGTLGDGGSFVNIAYKKLPIKTFSDTHDIEEFFDHLVRAGLDQEEPTTRRIIYMREFGAIAAASTPLMIYLLRAIDRLRSTTTTSAILLLGASRQLGRAGRPDYYGSSNSVYKVSWYFKNTGIPRNYSEMFQKGGIPRSIMPSIGATVSSYSSLSFKSLSEHFFGPIFDGYPCGSTLTVCHVPVPEDADKSGEEKGEGENNEEGGKHGEGGNGQADTSHSNTAEEAALVDQSIHQATVGDSSDHGDNGVATTPEVVEDLSANNETVNTSESTKSEDPDLQNPMWWKERVQCLTKTLNPRSGVYAEDVGLHQQQSALKERLTAVNNLLCNLMLEKKGIILKNGTISLAELTKREEPHVTIKENKTLEYAIVSPSFFDDSFFESLFDILDQNPESGKPLTLSVEELRDALEAQQKWNERLKKWVDREIEKRCNVPSDPKESDSDSDSDSDNDAEDSIDAVIQRVRNSSDLTQHEKRLLSCIVDAKSLSTSFEDVILNKQIIQGLRSIVSLPLLHPHHFRTGILSREALSGALLYGPPGTGKTMVCRALACESGARMILIKPSDVFNMWVGESEKIAKAVFTLANKLAPCVVFIDEVDTLFGARTSGKNGRTDLTEFMQCMDGLNSGSSSKDKGVIVVGATNRPYDLDQAILRRLPCRMLVDLPGEAERESILKSHLNGEELEGVDLKDVAADTDGYSGSDLKSGFDFDFSHINKALPALDLCVSAAMEALRDTIGDLVFEPVKQKDQKSASTATGNEEPKHVEQLIMDTTPMPPAEETEKTNEESVPKRVIKMGHFHKAYTQVAASFTLEGNKELYAWHAKYGSNMENPTNGQRKGKVAKDSCELRESGYRKQVEPVSILEQPISIQELGRVVMSLGALSGGVRA</sequence>
<dbReference type="GO" id="GO:0005741">
    <property type="term" value="C:mitochondrial outer membrane"/>
    <property type="evidence" value="ECO:0007669"/>
    <property type="project" value="TreeGrafter"/>
</dbReference>
<dbReference type="GO" id="GO:0016887">
    <property type="term" value="F:ATP hydrolysis activity"/>
    <property type="evidence" value="ECO:0007669"/>
    <property type="project" value="InterPro"/>
</dbReference>
<feature type="region of interest" description="Disordered" evidence="5">
    <location>
        <begin position="368"/>
        <end position="392"/>
    </location>
</feature>
<organism evidence="7 8">
    <name type="scientific">Moniliophthora roreri</name>
    <name type="common">Frosty pod rot fungus</name>
    <name type="synonym">Monilia roreri</name>
    <dbReference type="NCBI Taxonomy" id="221103"/>
    <lineage>
        <taxon>Eukaryota</taxon>
        <taxon>Fungi</taxon>
        <taxon>Dikarya</taxon>
        <taxon>Basidiomycota</taxon>
        <taxon>Agaricomycotina</taxon>
        <taxon>Agaricomycetes</taxon>
        <taxon>Agaricomycetidae</taxon>
        <taxon>Agaricales</taxon>
        <taxon>Marasmiineae</taxon>
        <taxon>Marasmiaceae</taxon>
        <taxon>Moniliophthora</taxon>
    </lineage>
</organism>
<dbReference type="PANTHER" id="PTHR45644">
    <property type="entry name" value="AAA ATPASE, PUTATIVE (AFU_ORTHOLOGUE AFUA_2G12920)-RELATED-RELATED"/>
    <property type="match status" value="1"/>
</dbReference>
<dbReference type="Gene3D" id="1.10.8.60">
    <property type="match status" value="1"/>
</dbReference>
<feature type="compositionally biased region" description="Basic and acidic residues" evidence="5">
    <location>
        <begin position="540"/>
        <end position="551"/>
    </location>
</feature>
<evidence type="ECO:0000256" key="5">
    <source>
        <dbReference type="SAM" id="MobiDB-lite"/>
    </source>
</evidence>
<feature type="compositionally biased region" description="Polar residues" evidence="5">
    <location>
        <begin position="371"/>
        <end position="382"/>
    </location>
</feature>
<dbReference type="Gene3D" id="3.40.50.300">
    <property type="entry name" value="P-loop containing nucleotide triphosphate hydrolases"/>
    <property type="match status" value="1"/>
</dbReference>
<feature type="compositionally biased region" description="Basic and acidic residues" evidence="5">
    <location>
        <begin position="298"/>
        <end position="320"/>
    </location>
</feature>
<evidence type="ECO:0000256" key="2">
    <source>
        <dbReference type="ARBA" id="ARBA00022741"/>
    </source>
</evidence>
<dbReference type="PROSITE" id="PS00674">
    <property type="entry name" value="AAA"/>
    <property type="match status" value="1"/>
</dbReference>
<dbReference type="GO" id="GO:0005524">
    <property type="term" value="F:ATP binding"/>
    <property type="evidence" value="ECO:0007669"/>
    <property type="project" value="UniProtKB-KW"/>
</dbReference>
<feature type="region of interest" description="Disordered" evidence="5">
    <location>
        <begin position="295"/>
        <end position="334"/>
    </location>
</feature>
<feature type="region of interest" description="Disordered" evidence="5">
    <location>
        <begin position="540"/>
        <end position="563"/>
    </location>
</feature>
<dbReference type="SMART" id="SM00382">
    <property type="entry name" value="AAA"/>
    <property type="match status" value="1"/>
</dbReference>
<dbReference type="InterPro" id="IPR027417">
    <property type="entry name" value="P-loop_NTPase"/>
</dbReference>
<name>A0A0W0F0V5_MONRR</name>
<evidence type="ECO:0000256" key="3">
    <source>
        <dbReference type="ARBA" id="ARBA00022840"/>
    </source>
</evidence>
<feature type="domain" description="AAA+ ATPase" evidence="6">
    <location>
        <begin position="636"/>
        <end position="773"/>
    </location>
</feature>
<comment type="caution">
    <text evidence="7">The sequence shown here is derived from an EMBL/GenBank/DDBJ whole genome shotgun (WGS) entry which is preliminary data.</text>
</comment>
<dbReference type="InterPro" id="IPR003960">
    <property type="entry name" value="ATPase_AAA_CS"/>
</dbReference>
<keyword evidence="3" id="KW-0067">ATP-binding</keyword>
<dbReference type="AlphaFoldDB" id="A0A0W0F0V5"/>